<evidence type="ECO:0000256" key="2">
    <source>
        <dbReference type="ARBA" id="ARBA00023002"/>
    </source>
</evidence>
<dbReference type="PRINTS" id="PR00080">
    <property type="entry name" value="SDRFAMILY"/>
</dbReference>
<reference evidence="4 6" key="2">
    <citation type="submission" date="2019-03" db="EMBL/GenBank/DDBJ databases">
        <title>Genomics of glacier-inhabiting Cryobacterium strains.</title>
        <authorList>
            <person name="Liu Q."/>
            <person name="Xin Y.-H."/>
        </authorList>
    </citation>
    <scope>NUCLEOTIDE SEQUENCE [LARGE SCALE GENOMIC DNA]</scope>
    <source>
        <strain evidence="4 6">Hh8</strain>
    </source>
</reference>
<dbReference type="InterPro" id="IPR036291">
    <property type="entry name" value="NAD(P)-bd_dom_sf"/>
</dbReference>
<evidence type="ECO:0000313" key="4">
    <source>
        <dbReference type="EMBL" id="TFB77978.1"/>
    </source>
</evidence>
<evidence type="ECO:0000256" key="1">
    <source>
        <dbReference type="ARBA" id="ARBA00006484"/>
    </source>
</evidence>
<dbReference type="PRINTS" id="PR00081">
    <property type="entry name" value="GDHRDH"/>
</dbReference>
<dbReference type="Proteomes" id="UP000199639">
    <property type="component" value="Unassembled WGS sequence"/>
</dbReference>
<evidence type="ECO:0000313" key="3">
    <source>
        <dbReference type="EMBL" id="SDO24156.1"/>
    </source>
</evidence>
<proteinExistence type="inferred from homology"/>
<evidence type="ECO:0000313" key="5">
    <source>
        <dbReference type="Proteomes" id="UP000199639"/>
    </source>
</evidence>
<dbReference type="RefSeq" id="WP_092341761.1">
    <property type="nucleotide sequence ID" value="NZ_FNIB01000013.1"/>
</dbReference>
<dbReference type="PANTHER" id="PTHR42760:SF133">
    <property type="entry name" value="3-OXOACYL-[ACYL-CARRIER-PROTEIN] REDUCTASE"/>
    <property type="match status" value="1"/>
</dbReference>
<protein>
    <submittedName>
        <fullName evidence="3">NAD(P)-dependent dehydrogenase, short-chain alcohol dehydrogenase family</fullName>
    </submittedName>
    <submittedName>
        <fullName evidence="4">SDR family oxidoreductase</fullName>
    </submittedName>
</protein>
<dbReference type="Gene3D" id="3.40.50.720">
    <property type="entry name" value="NAD(P)-binding Rossmann-like Domain"/>
    <property type="match status" value="1"/>
</dbReference>
<dbReference type="Pfam" id="PF13561">
    <property type="entry name" value="adh_short_C2"/>
    <property type="match status" value="1"/>
</dbReference>
<dbReference type="GO" id="GO:0048038">
    <property type="term" value="F:quinone binding"/>
    <property type="evidence" value="ECO:0007669"/>
    <property type="project" value="TreeGrafter"/>
</dbReference>
<reference evidence="3 5" key="1">
    <citation type="submission" date="2016-10" db="EMBL/GenBank/DDBJ databases">
        <authorList>
            <person name="Varghese N."/>
            <person name="Submissions S."/>
        </authorList>
    </citation>
    <scope>NUCLEOTIDE SEQUENCE [LARGE SCALE GENOMIC DNA]</scope>
    <source>
        <strain evidence="3 5">CGMCC 1.11215</strain>
    </source>
</reference>
<evidence type="ECO:0000313" key="6">
    <source>
        <dbReference type="Proteomes" id="UP000298252"/>
    </source>
</evidence>
<dbReference type="EMBL" id="SOFD01000022">
    <property type="protein sequence ID" value="TFB77978.1"/>
    <property type="molecule type" value="Genomic_DNA"/>
</dbReference>
<sequence length="259" mass="26926">MSAERELSDSVVVVTGAAAGIGAVLARSFADLGADVVAIDLPALEGQGQSLAEKVNNSAKGHIRFFAGDVTDSVSMTAAVAMAERDFGGVDILVNNAAIYRTLSGRSAWADVDPDEFDRVMKVNVRGVWQATAAVTRAMVVRGGGSIINFASTTARLGITGFPHYVASKGAVEALTRAAAREFGVDRIRVNAVSPGLISDEATRFHNDESYIARAVSARSIPGELIPEDLVGAVQWLASSASSFVTGQVLVVDGGQVFA</sequence>
<dbReference type="SUPFAM" id="SSF51735">
    <property type="entry name" value="NAD(P)-binding Rossmann-fold domains"/>
    <property type="match status" value="1"/>
</dbReference>
<dbReference type="FunFam" id="3.40.50.720:FF:000084">
    <property type="entry name" value="Short-chain dehydrogenase reductase"/>
    <property type="match status" value="1"/>
</dbReference>
<dbReference type="InterPro" id="IPR002347">
    <property type="entry name" value="SDR_fam"/>
</dbReference>
<organism evidence="3 5">
    <name type="scientific">Cryobacterium flavum</name>
    <dbReference type="NCBI Taxonomy" id="1424659"/>
    <lineage>
        <taxon>Bacteria</taxon>
        <taxon>Bacillati</taxon>
        <taxon>Actinomycetota</taxon>
        <taxon>Actinomycetes</taxon>
        <taxon>Micrococcales</taxon>
        <taxon>Microbacteriaceae</taxon>
        <taxon>Cryobacterium</taxon>
    </lineage>
</organism>
<keyword evidence="2" id="KW-0560">Oxidoreductase</keyword>
<dbReference type="EMBL" id="FNIB01000013">
    <property type="protein sequence ID" value="SDO24156.1"/>
    <property type="molecule type" value="Genomic_DNA"/>
</dbReference>
<dbReference type="InterPro" id="IPR020904">
    <property type="entry name" value="Sc_DH/Rdtase_CS"/>
</dbReference>
<dbReference type="CDD" id="cd05233">
    <property type="entry name" value="SDR_c"/>
    <property type="match status" value="1"/>
</dbReference>
<keyword evidence="6" id="KW-1185">Reference proteome</keyword>
<dbReference type="GO" id="GO:0006633">
    <property type="term" value="P:fatty acid biosynthetic process"/>
    <property type="evidence" value="ECO:0007669"/>
    <property type="project" value="TreeGrafter"/>
</dbReference>
<dbReference type="PANTHER" id="PTHR42760">
    <property type="entry name" value="SHORT-CHAIN DEHYDROGENASES/REDUCTASES FAMILY MEMBER"/>
    <property type="match status" value="1"/>
</dbReference>
<accession>A0A4R8V8C7</accession>
<dbReference type="AlphaFoldDB" id="A0A4R8V8C7"/>
<dbReference type="PROSITE" id="PS00061">
    <property type="entry name" value="ADH_SHORT"/>
    <property type="match status" value="1"/>
</dbReference>
<dbReference type="Proteomes" id="UP000298252">
    <property type="component" value="Unassembled WGS sequence"/>
</dbReference>
<name>A0A4R8V8C7_9MICO</name>
<gene>
    <name evidence="4" type="ORF">E3O21_06830</name>
    <name evidence="3" type="ORF">SAMN05216368_11330</name>
</gene>
<dbReference type="GO" id="GO:0016616">
    <property type="term" value="F:oxidoreductase activity, acting on the CH-OH group of donors, NAD or NADP as acceptor"/>
    <property type="evidence" value="ECO:0007669"/>
    <property type="project" value="TreeGrafter"/>
</dbReference>
<comment type="similarity">
    <text evidence="1">Belongs to the short-chain dehydrogenases/reductases (SDR) family.</text>
</comment>
<dbReference type="STRING" id="1424659.SAMN05216368_11330"/>